<reference evidence="6" key="1">
    <citation type="journal article" date="2019" name="Int. J. Syst. Evol. Microbiol.">
        <title>The Global Catalogue of Microorganisms (GCM) 10K type strain sequencing project: providing services to taxonomists for standard genome sequencing and annotation.</title>
        <authorList>
            <consortium name="The Broad Institute Genomics Platform"/>
            <consortium name="The Broad Institute Genome Sequencing Center for Infectious Disease"/>
            <person name="Wu L."/>
            <person name="Ma J."/>
        </authorList>
    </citation>
    <scope>NUCLEOTIDE SEQUENCE [LARGE SCALE GENOMIC DNA]</scope>
    <source>
        <strain evidence="6">CCM 7756</strain>
    </source>
</reference>
<name>A0ABV7N1Y7_9STAP</name>
<keyword evidence="1" id="KW-0805">Transcription regulation</keyword>
<dbReference type="InterPro" id="IPR016032">
    <property type="entry name" value="Sig_transdc_resp-reg_C-effctor"/>
</dbReference>
<evidence type="ECO:0000256" key="2">
    <source>
        <dbReference type="ARBA" id="ARBA00023125"/>
    </source>
</evidence>
<keyword evidence="3" id="KW-0804">Transcription</keyword>
<gene>
    <name evidence="5" type="ORF">ACFOEO_03150</name>
</gene>
<proteinExistence type="predicted"/>
<feature type="domain" description="HTH luxR-type" evidence="4">
    <location>
        <begin position="622"/>
        <end position="687"/>
    </location>
</feature>
<evidence type="ECO:0000313" key="5">
    <source>
        <dbReference type="EMBL" id="MFC3387596.1"/>
    </source>
</evidence>
<organism evidence="5 6">
    <name type="scientific">Salinicoccus sesuvii</name>
    <dbReference type="NCBI Taxonomy" id="868281"/>
    <lineage>
        <taxon>Bacteria</taxon>
        <taxon>Bacillati</taxon>
        <taxon>Bacillota</taxon>
        <taxon>Bacilli</taxon>
        <taxon>Bacillales</taxon>
        <taxon>Staphylococcaceae</taxon>
        <taxon>Salinicoccus</taxon>
    </lineage>
</organism>
<sequence length="689" mass="76891">MATAIEMIEKFQQTFATQYGLTFFLTDGRGEIVTSIEGDNSLCRAMLDREELLIEISNILKNDERINRPLICEVGSGIHIMVSPVAEGDGVQYYLWAGVLVEAGMEHQCQPEESDTVPVLHEADREEWLDLVDRMAELASLCLRHEVEDPLSGFCIERFRKYIHENKDASVEMFSQMTGKDGEIDFMGIAEQTAEDTYTVSKVIGEGAEVLKDQCFLIGEGFLGRAALMEERSYWEDIGEDRRARFFSSMERPPQFLFIDVVKMGDGSVSVIFGGSLTKKKASHATKILMQMVATLVESSLLVEGLRQENKQQLSRLTSLVELSSLMASTPDSRRMVLILLDISINLVEGPFSLVLIKDEKDGKGRLFTRGNYVGDVDAYVGSIMERTDRLSRMSESRNEPHIEVLPSGERVIECPLLYGIELMGILSVGISNVREAELREHIAFLQTLSIIGGVSLQLAGHKEASIVEEKTEALHLAVAELDQNSYDKSKEAAELAAIITTRLEVPQNTARSIVWACQLSYYSHAFISRMFPEQDIAGIMEAGNLCAKRESLGKEHQHGVAGYIYALCTADSTDNMEHLECVDEQVLQVFLSLTRSVYVSEITFDIPKKNKVDEGVAIADVVSGLDHLSPREQEVLTLLSKGKNNQEIAETLYISTHTVKNHVTKIFHKLDVSDRVSAISKVYSQLHK</sequence>
<dbReference type="PROSITE" id="PS50043">
    <property type="entry name" value="HTH_LUXR_2"/>
    <property type="match status" value="1"/>
</dbReference>
<dbReference type="EMBL" id="JBHRVQ010000001">
    <property type="protein sequence ID" value="MFC3387596.1"/>
    <property type="molecule type" value="Genomic_DNA"/>
</dbReference>
<accession>A0ABV7N1Y7</accession>
<protein>
    <submittedName>
        <fullName evidence="5">Response regulator transcription factor</fullName>
    </submittedName>
</protein>
<evidence type="ECO:0000313" key="6">
    <source>
        <dbReference type="Proteomes" id="UP001595637"/>
    </source>
</evidence>
<evidence type="ECO:0000259" key="4">
    <source>
        <dbReference type="PROSITE" id="PS50043"/>
    </source>
</evidence>
<dbReference type="Gene3D" id="1.10.10.10">
    <property type="entry name" value="Winged helix-like DNA-binding domain superfamily/Winged helix DNA-binding domain"/>
    <property type="match status" value="1"/>
</dbReference>
<evidence type="ECO:0000256" key="3">
    <source>
        <dbReference type="ARBA" id="ARBA00023163"/>
    </source>
</evidence>
<dbReference type="CDD" id="cd06170">
    <property type="entry name" value="LuxR_C_like"/>
    <property type="match status" value="1"/>
</dbReference>
<dbReference type="PANTHER" id="PTHR44688">
    <property type="entry name" value="DNA-BINDING TRANSCRIPTIONAL ACTIVATOR DEVR_DOSR"/>
    <property type="match status" value="1"/>
</dbReference>
<dbReference type="PANTHER" id="PTHR44688:SF16">
    <property type="entry name" value="DNA-BINDING TRANSCRIPTIONAL ACTIVATOR DEVR_DOSR"/>
    <property type="match status" value="1"/>
</dbReference>
<dbReference type="RefSeq" id="WP_380651733.1">
    <property type="nucleotide sequence ID" value="NZ_JBHRVQ010000001.1"/>
</dbReference>
<dbReference type="SMART" id="SM00421">
    <property type="entry name" value="HTH_LUXR"/>
    <property type="match status" value="1"/>
</dbReference>
<keyword evidence="2" id="KW-0238">DNA-binding</keyword>
<dbReference type="PRINTS" id="PR00038">
    <property type="entry name" value="HTHLUXR"/>
</dbReference>
<dbReference type="InterPro" id="IPR036388">
    <property type="entry name" value="WH-like_DNA-bd_sf"/>
</dbReference>
<dbReference type="Pfam" id="PF00196">
    <property type="entry name" value="GerE"/>
    <property type="match status" value="1"/>
</dbReference>
<dbReference type="Proteomes" id="UP001595637">
    <property type="component" value="Unassembled WGS sequence"/>
</dbReference>
<evidence type="ECO:0000256" key="1">
    <source>
        <dbReference type="ARBA" id="ARBA00023015"/>
    </source>
</evidence>
<keyword evidence="6" id="KW-1185">Reference proteome</keyword>
<dbReference type="InterPro" id="IPR000792">
    <property type="entry name" value="Tscrpt_reg_LuxR_C"/>
</dbReference>
<comment type="caution">
    <text evidence="5">The sequence shown here is derived from an EMBL/GenBank/DDBJ whole genome shotgun (WGS) entry which is preliminary data.</text>
</comment>
<dbReference type="SUPFAM" id="SSF46894">
    <property type="entry name" value="C-terminal effector domain of the bipartite response regulators"/>
    <property type="match status" value="1"/>
</dbReference>